<dbReference type="InterPro" id="IPR014710">
    <property type="entry name" value="RmlC-like_jellyroll"/>
</dbReference>
<dbReference type="HOGENOM" id="CLU_031864_5_8_11"/>
<dbReference type="Pfam" id="PF00027">
    <property type="entry name" value="cNMP_binding"/>
    <property type="match status" value="1"/>
</dbReference>
<protein>
    <submittedName>
        <fullName evidence="6">Putative thioredoxin reductase</fullName>
    </submittedName>
</protein>
<dbReference type="STRING" id="457427.SSOG_07419"/>
<dbReference type="PANTHER" id="PTHR48105">
    <property type="entry name" value="THIOREDOXIN REDUCTASE 1-RELATED-RELATED"/>
    <property type="match status" value="1"/>
</dbReference>
<comment type="catalytic activity">
    <reaction evidence="3">
        <text>[thioredoxin]-dithiol + NADP(+) = [thioredoxin]-disulfide + NADPH + H(+)</text>
        <dbReference type="Rhea" id="RHEA:20345"/>
        <dbReference type="Rhea" id="RHEA-COMP:10698"/>
        <dbReference type="Rhea" id="RHEA-COMP:10700"/>
        <dbReference type="ChEBI" id="CHEBI:15378"/>
        <dbReference type="ChEBI" id="CHEBI:29950"/>
        <dbReference type="ChEBI" id="CHEBI:50058"/>
        <dbReference type="ChEBI" id="CHEBI:57783"/>
        <dbReference type="ChEBI" id="CHEBI:58349"/>
        <dbReference type="EC" id="1.8.1.9"/>
    </reaction>
</comment>
<sequence length="609" mass="65659">MAGDDRPHDAAPDEAVSFETPDLYGAYPRLSQAQIAFLAEHGERFSTESGQVLVREGERCAEFLVILSGSIEIVEAHGTPEERILRVHGPGRFLGELGLLQGQVAFYTARARDPGEVLSLPIDWLRVLVARDPILGDLILRAYLGRRALLVGAGAGFRIIGSRYSPDTRRLREFAARNRLPHRWIDLESDEEAEALLRRFSVPPEETPIVIWRDQRVLRNPSNAELARLIGLSPPSAEETRSDLIIIGSGPAGLAAAVYGASEGLTTALLDAIAAGGQASTSSLIENYFGFPAGISGSDLAERGELQARKFGAQVWVPAEATALKPEDDGYYRVTFADGGDVVSHTVVLATGARYRRLEVPGIERVEGASVYYAATVFEAQQCRADPVAVVGGGNSAGQAVLFLAQRVPRVHLLIRGPDLGAKMSRYLVDQIERHPRVQVLLNSEVREVEGDDVLRAIVVDNNRTGERRKLVVRAMFVFIGTQPRTAWLGDVVALDDRGFVRTGAPAQARASGTVWEGQGRACLGLETSLPGVFAAGDVRSGSVKRVASAAGEGAMAIHQVHEHLGHTTVDVARHPDDTQAPSGRFAEPGGGHTTDPLPTNRHDRRDGP</sequence>
<proteinExistence type="predicted"/>
<evidence type="ECO:0000313" key="6">
    <source>
        <dbReference type="EMBL" id="EFL27705.1"/>
    </source>
</evidence>
<dbReference type="AlphaFoldDB" id="D9WKL5"/>
<dbReference type="SUPFAM" id="SSF51206">
    <property type="entry name" value="cAMP-binding domain-like"/>
    <property type="match status" value="1"/>
</dbReference>
<dbReference type="OrthoDB" id="109585at2"/>
<evidence type="ECO:0000256" key="1">
    <source>
        <dbReference type="ARBA" id="ARBA00022630"/>
    </source>
</evidence>
<dbReference type="SUPFAM" id="SSF51905">
    <property type="entry name" value="FAD/NAD(P)-binding domain"/>
    <property type="match status" value="1"/>
</dbReference>
<dbReference type="PROSITE" id="PS00888">
    <property type="entry name" value="CNMP_BINDING_1"/>
    <property type="match status" value="1"/>
</dbReference>
<dbReference type="InterPro" id="IPR036188">
    <property type="entry name" value="FAD/NAD-bd_sf"/>
</dbReference>
<feature type="domain" description="Cyclic nucleotide-binding" evidence="5">
    <location>
        <begin position="26"/>
        <end position="146"/>
    </location>
</feature>
<evidence type="ECO:0000256" key="4">
    <source>
        <dbReference type="SAM" id="MobiDB-lite"/>
    </source>
</evidence>
<reference evidence="6 7" key="1">
    <citation type="submission" date="2009-02" db="EMBL/GenBank/DDBJ databases">
        <title>Annotation of Streptomyces hygroscopicus strain ATCC 53653.</title>
        <authorList>
            <consortium name="The Broad Institute Genome Sequencing Platform"/>
            <consortium name="Broad Institute Microbial Sequencing Center"/>
            <person name="Fischbach M."/>
            <person name="Godfrey P."/>
            <person name="Ward D."/>
            <person name="Young S."/>
            <person name="Zeng Q."/>
            <person name="Koehrsen M."/>
            <person name="Alvarado L."/>
            <person name="Berlin A.M."/>
            <person name="Bochicchio J."/>
            <person name="Borenstein D."/>
            <person name="Chapman S.B."/>
            <person name="Chen Z."/>
            <person name="Engels R."/>
            <person name="Freedman E."/>
            <person name="Gellesch M."/>
            <person name="Goldberg J."/>
            <person name="Griggs A."/>
            <person name="Gujja S."/>
            <person name="Heilman E.R."/>
            <person name="Heiman D.I."/>
            <person name="Hepburn T.A."/>
            <person name="Howarth C."/>
            <person name="Jen D."/>
            <person name="Larson L."/>
            <person name="Lewis B."/>
            <person name="Mehta T."/>
            <person name="Park D."/>
            <person name="Pearson M."/>
            <person name="Richards J."/>
            <person name="Roberts A."/>
            <person name="Saif S."/>
            <person name="Shea T.D."/>
            <person name="Shenoy N."/>
            <person name="Sisk P."/>
            <person name="Stolte C."/>
            <person name="Sykes S.N."/>
            <person name="Thomson T."/>
            <person name="Walk T."/>
            <person name="White J."/>
            <person name="Yandava C."/>
            <person name="Straight P."/>
            <person name="Clardy J."/>
            <person name="Hung D."/>
            <person name="Kolter R."/>
            <person name="Mekalanos J."/>
            <person name="Walker S."/>
            <person name="Walsh C.T."/>
            <person name="Wieland-Brown L.C."/>
            <person name="Haas B."/>
            <person name="Nusbaum C."/>
            <person name="Birren B."/>
        </authorList>
    </citation>
    <scope>NUCLEOTIDE SEQUENCE [LARGE SCALE GENOMIC DNA]</scope>
    <source>
        <strain evidence="6 7">ATCC 53653</strain>
    </source>
</reference>
<gene>
    <name evidence="6" type="ORF">SSOG_07419</name>
</gene>
<dbReference type="InterPro" id="IPR018490">
    <property type="entry name" value="cNMP-bd_dom_sf"/>
</dbReference>
<dbReference type="InterPro" id="IPR000595">
    <property type="entry name" value="cNMP-bd_dom"/>
</dbReference>
<dbReference type="RefSeq" id="WP_009719503.1">
    <property type="nucleotide sequence ID" value="NZ_GG657754.1"/>
</dbReference>
<accession>D9WKL5</accession>
<dbReference type="PRINTS" id="PR00469">
    <property type="entry name" value="PNDRDTASEII"/>
</dbReference>
<dbReference type="PROSITE" id="PS50042">
    <property type="entry name" value="CNMP_BINDING_3"/>
    <property type="match status" value="1"/>
</dbReference>
<dbReference type="InterPro" id="IPR018488">
    <property type="entry name" value="cNMP-bd_CS"/>
</dbReference>
<dbReference type="EMBL" id="GG657754">
    <property type="protein sequence ID" value="EFL27705.1"/>
    <property type="molecule type" value="Genomic_DNA"/>
</dbReference>
<dbReference type="CDD" id="cd00038">
    <property type="entry name" value="CAP_ED"/>
    <property type="match status" value="1"/>
</dbReference>
<evidence type="ECO:0000256" key="2">
    <source>
        <dbReference type="ARBA" id="ARBA00023002"/>
    </source>
</evidence>
<dbReference type="Proteomes" id="UP000003963">
    <property type="component" value="Unassembled WGS sequence"/>
</dbReference>
<dbReference type="SMART" id="SM00100">
    <property type="entry name" value="cNMP"/>
    <property type="match status" value="1"/>
</dbReference>
<name>D9WKL5_9ACTN</name>
<evidence type="ECO:0000256" key="3">
    <source>
        <dbReference type="ARBA" id="ARBA00048132"/>
    </source>
</evidence>
<organism evidence="6 7">
    <name type="scientific">Streptomyces himastatinicus ATCC 53653</name>
    <dbReference type="NCBI Taxonomy" id="457427"/>
    <lineage>
        <taxon>Bacteria</taxon>
        <taxon>Bacillati</taxon>
        <taxon>Actinomycetota</taxon>
        <taxon>Actinomycetes</taxon>
        <taxon>Kitasatosporales</taxon>
        <taxon>Streptomycetaceae</taxon>
        <taxon>Streptomyces</taxon>
        <taxon>Streptomyces violaceusniger group</taxon>
    </lineage>
</organism>
<evidence type="ECO:0000259" key="5">
    <source>
        <dbReference type="PROSITE" id="PS50042"/>
    </source>
</evidence>
<dbReference type="Pfam" id="PF07992">
    <property type="entry name" value="Pyr_redox_2"/>
    <property type="match status" value="1"/>
</dbReference>
<evidence type="ECO:0000313" key="7">
    <source>
        <dbReference type="Proteomes" id="UP000003963"/>
    </source>
</evidence>
<dbReference type="GO" id="GO:0004791">
    <property type="term" value="F:thioredoxin-disulfide reductase (NADPH) activity"/>
    <property type="evidence" value="ECO:0007669"/>
    <property type="project" value="UniProtKB-EC"/>
</dbReference>
<keyword evidence="1" id="KW-0285">Flavoprotein</keyword>
<keyword evidence="7" id="KW-1185">Reference proteome</keyword>
<dbReference type="Gene3D" id="3.40.30.10">
    <property type="entry name" value="Glutaredoxin"/>
    <property type="match status" value="1"/>
</dbReference>
<dbReference type="PRINTS" id="PR00368">
    <property type="entry name" value="FADPNR"/>
</dbReference>
<dbReference type="InterPro" id="IPR050097">
    <property type="entry name" value="Ferredoxin-NADP_redctase_2"/>
</dbReference>
<keyword evidence="2" id="KW-0560">Oxidoreductase</keyword>
<dbReference type="Gene3D" id="3.50.50.60">
    <property type="entry name" value="FAD/NAD(P)-binding domain"/>
    <property type="match status" value="2"/>
</dbReference>
<dbReference type="InterPro" id="IPR023753">
    <property type="entry name" value="FAD/NAD-binding_dom"/>
</dbReference>
<feature type="region of interest" description="Disordered" evidence="4">
    <location>
        <begin position="573"/>
        <end position="609"/>
    </location>
</feature>
<dbReference type="Gene3D" id="2.60.120.10">
    <property type="entry name" value="Jelly Rolls"/>
    <property type="match status" value="1"/>
</dbReference>